<dbReference type="EMBL" id="QXJK01000013">
    <property type="protein sequence ID" value="RIX33685.1"/>
    <property type="molecule type" value="Genomic_DNA"/>
</dbReference>
<dbReference type="AlphaFoldDB" id="A0A418Q581"/>
<dbReference type="GO" id="GO:0016151">
    <property type="term" value="F:nickel cation binding"/>
    <property type="evidence" value="ECO:0007669"/>
    <property type="project" value="UniProtKB-UniRule"/>
</dbReference>
<gene>
    <name evidence="3" type="primary">ureD</name>
    <name evidence="5" type="ORF">D3M95_09880</name>
</gene>
<comment type="similarity">
    <text evidence="1 3">Belongs to the UreD family.</text>
</comment>
<evidence type="ECO:0000256" key="3">
    <source>
        <dbReference type="HAMAP-Rule" id="MF_01384"/>
    </source>
</evidence>
<dbReference type="PANTHER" id="PTHR33643:SF1">
    <property type="entry name" value="UREASE ACCESSORY PROTEIN D"/>
    <property type="match status" value="1"/>
</dbReference>
<keyword evidence="3" id="KW-0996">Nickel insertion</keyword>
<evidence type="ECO:0000256" key="4">
    <source>
        <dbReference type="SAM" id="MobiDB-lite"/>
    </source>
</evidence>
<dbReference type="GO" id="GO:0005737">
    <property type="term" value="C:cytoplasm"/>
    <property type="evidence" value="ECO:0007669"/>
    <property type="project" value="UniProtKB-SubCell"/>
</dbReference>
<evidence type="ECO:0000313" key="6">
    <source>
        <dbReference type="Proteomes" id="UP000285278"/>
    </source>
</evidence>
<dbReference type="RefSeq" id="WP_025403684.1">
    <property type="nucleotide sequence ID" value="NZ_CBCRUA010000002.1"/>
</dbReference>
<evidence type="ECO:0000256" key="2">
    <source>
        <dbReference type="ARBA" id="ARBA00023186"/>
    </source>
</evidence>
<dbReference type="Proteomes" id="UP000285278">
    <property type="component" value="Unassembled WGS sequence"/>
</dbReference>
<protein>
    <recommendedName>
        <fullName evidence="3">Urease accessory protein UreD</fullName>
    </recommendedName>
</protein>
<feature type="region of interest" description="Disordered" evidence="4">
    <location>
        <begin position="292"/>
        <end position="320"/>
    </location>
</feature>
<proteinExistence type="inferred from homology"/>
<accession>A0A418Q581</accession>
<keyword evidence="2 3" id="KW-0143">Chaperone</keyword>
<dbReference type="OrthoDB" id="9807968at2"/>
<dbReference type="HAMAP" id="MF_01384">
    <property type="entry name" value="UreD"/>
    <property type="match status" value="1"/>
</dbReference>
<name>A0A418Q581_9CORY</name>
<comment type="function">
    <text evidence="3">Required for maturation of urease via the functional incorporation of the urease nickel metallocenter.</text>
</comment>
<reference evidence="5 6" key="1">
    <citation type="submission" date="2018-09" db="EMBL/GenBank/DDBJ databases">
        <title>Optimization and identification of Corynebacterium falsenii FN1-14 from fish paste.</title>
        <authorList>
            <person name="Daroonpunt R."/>
            <person name="Tanasupawat S."/>
        </authorList>
    </citation>
    <scope>NUCLEOTIDE SEQUENCE [LARGE SCALE GENOMIC DNA]</scope>
    <source>
        <strain evidence="5 6">FN1-14</strain>
    </source>
</reference>
<evidence type="ECO:0000313" key="5">
    <source>
        <dbReference type="EMBL" id="RIX33685.1"/>
    </source>
</evidence>
<keyword evidence="3" id="KW-0963">Cytoplasm</keyword>
<organism evidence="5 6">
    <name type="scientific">Corynebacterium falsenii</name>
    <dbReference type="NCBI Taxonomy" id="108486"/>
    <lineage>
        <taxon>Bacteria</taxon>
        <taxon>Bacillati</taxon>
        <taxon>Actinomycetota</taxon>
        <taxon>Actinomycetes</taxon>
        <taxon>Mycobacteriales</taxon>
        <taxon>Corynebacteriaceae</taxon>
        <taxon>Corynebacterium</taxon>
    </lineage>
</organism>
<sequence>MADRLDPSALTPPIPPELRRIVGAGAGAGAGDGAGVASGDGVTSGVRGVGQPGKVGLLQAQLVAGSSGRTGLRGRFAKAPLSVSRPLYIDATRPHHAYLYTRTTGGGLAENDRVRQIVDVEDHACATVTTQAATNVHRMNAGCATQWSTFTVGEGAVLEYLPGHTTLFAGSRLVQSTEFRLAASATLLAVETVMLGRLARGERHAFDAFSQGLRVEREGRPLLSDITCAAGAGVSGETESVTAGGMASSQSELLFGPWPVWTTMVVVPPVGWGDGAAREHVNRLAGELVSAVPEERAPEGQGETQSEKQEETQPETQWGVSTLVGDSGVIVRVAGMSTREVNRVVDVLYDTARRAVLGAGAVDLRTM</sequence>
<dbReference type="Pfam" id="PF01774">
    <property type="entry name" value="UreD"/>
    <property type="match status" value="1"/>
</dbReference>
<keyword evidence="6" id="KW-1185">Reference proteome</keyword>
<dbReference type="PANTHER" id="PTHR33643">
    <property type="entry name" value="UREASE ACCESSORY PROTEIN D"/>
    <property type="match status" value="1"/>
</dbReference>
<comment type="subunit">
    <text evidence="3">UreD, UreF and UreG form a complex that acts as a GTP-hydrolysis-dependent molecular chaperone, activating the urease apoprotein by helping to assemble the nickel containing metallocenter of UreC. The UreE protein probably delivers the nickel.</text>
</comment>
<dbReference type="STRING" id="1451189.CFAL_10770"/>
<dbReference type="InterPro" id="IPR002669">
    <property type="entry name" value="UreD"/>
</dbReference>
<comment type="caution">
    <text evidence="5">The sequence shown here is derived from an EMBL/GenBank/DDBJ whole genome shotgun (WGS) entry which is preliminary data.</text>
</comment>
<evidence type="ECO:0000256" key="1">
    <source>
        <dbReference type="ARBA" id="ARBA00007177"/>
    </source>
</evidence>
<comment type="subcellular location">
    <subcellularLocation>
        <location evidence="3">Cytoplasm</location>
    </subcellularLocation>
</comment>